<accession>A0ABP0US25</accession>
<sequence length="134" mass="14323">MGTPLLRVGDLLRDLADPPFSASPASLSSSSILSSSTRPLSSAVEGQNLQLTFEKSYNELNTALAQNGHSWTGITEKLCAALAIADKLIYTAHLHLGLLLTQVHDLQFLLERGCIALVKLQTAVGLSQQVAECH</sequence>
<gene>
    <name evidence="1" type="ORF">CSSPTR1EN2_LOCUS18642</name>
</gene>
<protein>
    <submittedName>
        <fullName evidence="1">Uncharacterized protein</fullName>
    </submittedName>
</protein>
<keyword evidence="2" id="KW-1185">Reference proteome</keyword>
<name>A0ABP0US25_9BRYO</name>
<evidence type="ECO:0000313" key="1">
    <source>
        <dbReference type="EMBL" id="CAK9227244.1"/>
    </source>
</evidence>
<dbReference type="Proteomes" id="UP001497512">
    <property type="component" value="Chromosome 5"/>
</dbReference>
<dbReference type="PANTHER" id="PTHR37237">
    <property type="entry name" value="OS02G0567000 PROTEIN"/>
    <property type="match status" value="1"/>
</dbReference>
<organism evidence="1 2">
    <name type="scientific">Sphagnum troendelagicum</name>
    <dbReference type="NCBI Taxonomy" id="128251"/>
    <lineage>
        <taxon>Eukaryota</taxon>
        <taxon>Viridiplantae</taxon>
        <taxon>Streptophyta</taxon>
        <taxon>Embryophyta</taxon>
        <taxon>Bryophyta</taxon>
        <taxon>Sphagnophytina</taxon>
        <taxon>Sphagnopsida</taxon>
        <taxon>Sphagnales</taxon>
        <taxon>Sphagnaceae</taxon>
        <taxon>Sphagnum</taxon>
    </lineage>
</organism>
<proteinExistence type="predicted"/>
<dbReference type="PANTHER" id="PTHR37237:SF1">
    <property type="entry name" value="OS02G0567000 PROTEIN"/>
    <property type="match status" value="1"/>
</dbReference>
<dbReference type="EMBL" id="OZ019897">
    <property type="protein sequence ID" value="CAK9227244.1"/>
    <property type="molecule type" value="Genomic_DNA"/>
</dbReference>
<reference evidence="1" key="1">
    <citation type="submission" date="2024-02" db="EMBL/GenBank/DDBJ databases">
        <authorList>
            <consortium name="ELIXIR-Norway"/>
            <consortium name="Elixir Norway"/>
        </authorList>
    </citation>
    <scope>NUCLEOTIDE SEQUENCE</scope>
</reference>
<evidence type="ECO:0000313" key="2">
    <source>
        <dbReference type="Proteomes" id="UP001497512"/>
    </source>
</evidence>